<comment type="caution">
    <text evidence="2">The sequence shown here is derived from an EMBL/GenBank/DDBJ whole genome shotgun (WGS) entry which is preliminary data.</text>
</comment>
<evidence type="ECO:0000313" key="2">
    <source>
        <dbReference type="EMBL" id="PYZ94632.1"/>
    </source>
</evidence>
<feature type="coiled-coil region" evidence="1">
    <location>
        <begin position="45"/>
        <end position="72"/>
    </location>
</feature>
<organism evidence="2 3">
    <name type="scientific">Salipaludibacillus keqinensis</name>
    <dbReference type="NCBI Taxonomy" id="2045207"/>
    <lineage>
        <taxon>Bacteria</taxon>
        <taxon>Bacillati</taxon>
        <taxon>Bacillota</taxon>
        <taxon>Bacilli</taxon>
        <taxon>Bacillales</taxon>
        <taxon>Bacillaceae</taxon>
    </lineage>
</organism>
<dbReference type="RefSeq" id="WP_110608264.1">
    <property type="nucleotide sequence ID" value="NZ_PDOD01000001.1"/>
</dbReference>
<dbReference type="Proteomes" id="UP000248214">
    <property type="component" value="Unassembled WGS sequence"/>
</dbReference>
<proteinExistence type="predicted"/>
<accession>A0A323THM8</accession>
<dbReference type="Pfam" id="PF05120">
    <property type="entry name" value="GvpG"/>
    <property type="match status" value="1"/>
</dbReference>
<evidence type="ECO:0000313" key="3">
    <source>
        <dbReference type="Proteomes" id="UP000248214"/>
    </source>
</evidence>
<protein>
    <submittedName>
        <fullName evidence="2">Gas vesicle protein GvpG</fullName>
    </submittedName>
</protein>
<dbReference type="EMBL" id="PDOD01000001">
    <property type="protein sequence ID" value="PYZ94632.1"/>
    <property type="molecule type" value="Genomic_DNA"/>
</dbReference>
<evidence type="ECO:0000256" key="1">
    <source>
        <dbReference type="SAM" id="Coils"/>
    </source>
</evidence>
<sequence length="85" mass="10495">MIHKLFTWPIDTIVFVGEKVKEEVDKELYDVDHIQQKMVHLEMMMEMEEISEEAYENQYEELMIRYRVAKEIEQQQLRESLEEDR</sequence>
<dbReference type="AlphaFoldDB" id="A0A323THM8"/>
<keyword evidence="1" id="KW-0175">Coiled coil</keyword>
<name>A0A323THM8_9BACI</name>
<reference evidence="2 3" key="1">
    <citation type="submission" date="2017-10" db="EMBL/GenBank/DDBJ databases">
        <title>Bacillus sp. nov., a halophilic bacterium isolated from a Keqin Lake.</title>
        <authorList>
            <person name="Wang H."/>
        </authorList>
    </citation>
    <scope>NUCLEOTIDE SEQUENCE [LARGE SCALE GENOMIC DNA]</scope>
    <source>
        <strain evidence="2 3">KQ-12</strain>
    </source>
</reference>
<keyword evidence="3" id="KW-1185">Reference proteome</keyword>
<gene>
    <name evidence="2" type="ORF">CR194_03630</name>
</gene>
<dbReference type="InterPro" id="IPR007804">
    <property type="entry name" value="GvpG"/>
</dbReference>